<dbReference type="EMBL" id="RBVV01000016">
    <property type="protein sequence ID" value="RNJ59444.1"/>
    <property type="molecule type" value="Genomic_DNA"/>
</dbReference>
<dbReference type="GeneID" id="39606138"/>
<dbReference type="InterPro" id="IPR001138">
    <property type="entry name" value="Zn2Cys6_DnaBD"/>
</dbReference>
<dbReference type="GO" id="GO:0006351">
    <property type="term" value="P:DNA-templated transcription"/>
    <property type="evidence" value="ECO:0007669"/>
    <property type="project" value="InterPro"/>
</dbReference>
<dbReference type="AlphaFoldDB" id="A0A3M9YGC4"/>
<gene>
    <name evidence="6" type="ORF">D7B24_002449</name>
</gene>
<protein>
    <recommendedName>
        <fullName evidence="5">Xylanolytic transcriptional activator regulatory domain-containing protein</fullName>
    </recommendedName>
</protein>
<accession>A0A3M9YGC4</accession>
<dbReference type="PANTHER" id="PTHR46910:SF5">
    <property type="entry name" value="ZN(II)2CYS6 TRANSCRIPTION FACTOR (EUROFUNG)"/>
    <property type="match status" value="1"/>
</dbReference>
<dbReference type="GO" id="GO:0000981">
    <property type="term" value="F:DNA-binding transcription factor activity, RNA polymerase II-specific"/>
    <property type="evidence" value="ECO:0007669"/>
    <property type="project" value="InterPro"/>
</dbReference>
<comment type="caution">
    <text evidence="6">The sequence shown here is derived from an EMBL/GenBank/DDBJ whole genome shotgun (WGS) entry which is preliminary data.</text>
</comment>
<proteinExistence type="predicted"/>
<evidence type="ECO:0000313" key="7">
    <source>
        <dbReference type="Proteomes" id="UP000267145"/>
    </source>
</evidence>
<dbReference type="SMART" id="SM00906">
    <property type="entry name" value="Fungal_trans"/>
    <property type="match status" value="1"/>
</dbReference>
<name>A0A3M9YGC4_9PEZI</name>
<feature type="region of interest" description="Disordered" evidence="3">
    <location>
        <begin position="98"/>
        <end position="120"/>
    </location>
</feature>
<evidence type="ECO:0000256" key="4">
    <source>
        <dbReference type="SAM" id="Phobius"/>
    </source>
</evidence>
<dbReference type="PANTHER" id="PTHR46910">
    <property type="entry name" value="TRANSCRIPTION FACTOR PDR1"/>
    <property type="match status" value="1"/>
</dbReference>
<evidence type="ECO:0000256" key="1">
    <source>
        <dbReference type="ARBA" id="ARBA00022723"/>
    </source>
</evidence>
<keyword evidence="7" id="KW-1185">Reference proteome</keyword>
<dbReference type="RefSeq" id="XP_028497602.1">
    <property type="nucleotide sequence ID" value="XM_028636656.1"/>
</dbReference>
<dbReference type="CDD" id="cd00067">
    <property type="entry name" value="GAL4"/>
    <property type="match status" value="1"/>
</dbReference>
<keyword evidence="4" id="KW-0472">Membrane</keyword>
<dbReference type="GO" id="GO:0008270">
    <property type="term" value="F:zinc ion binding"/>
    <property type="evidence" value="ECO:0007669"/>
    <property type="project" value="InterPro"/>
</dbReference>
<organism evidence="6 7">
    <name type="scientific">Verticillium nonalfalfae</name>
    <dbReference type="NCBI Taxonomy" id="1051616"/>
    <lineage>
        <taxon>Eukaryota</taxon>
        <taxon>Fungi</taxon>
        <taxon>Dikarya</taxon>
        <taxon>Ascomycota</taxon>
        <taxon>Pezizomycotina</taxon>
        <taxon>Sordariomycetes</taxon>
        <taxon>Hypocreomycetidae</taxon>
        <taxon>Glomerellales</taxon>
        <taxon>Plectosphaerellaceae</taxon>
        <taxon>Verticillium</taxon>
    </lineage>
</organism>
<feature type="domain" description="Xylanolytic transcriptional activator regulatory" evidence="5">
    <location>
        <begin position="342"/>
        <end position="414"/>
    </location>
</feature>
<dbReference type="SUPFAM" id="SSF57701">
    <property type="entry name" value="Zn2/Cys6 DNA-binding domain"/>
    <property type="match status" value="1"/>
</dbReference>
<dbReference type="Proteomes" id="UP000267145">
    <property type="component" value="Unassembled WGS sequence"/>
</dbReference>
<evidence type="ECO:0000259" key="5">
    <source>
        <dbReference type="SMART" id="SM00906"/>
    </source>
</evidence>
<evidence type="ECO:0000256" key="2">
    <source>
        <dbReference type="ARBA" id="ARBA00023242"/>
    </source>
</evidence>
<keyword evidence="1" id="KW-0479">Metal-binding</keyword>
<dbReference type="Pfam" id="PF04082">
    <property type="entry name" value="Fungal_trans"/>
    <property type="match status" value="1"/>
</dbReference>
<evidence type="ECO:0000313" key="6">
    <source>
        <dbReference type="EMBL" id="RNJ59444.1"/>
    </source>
</evidence>
<dbReference type="InterPro" id="IPR036864">
    <property type="entry name" value="Zn2-C6_fun-type_DNA-bd_sf"/>
</dbReference>
<dbReference type="InterPro" id="IPR050987">
    <property type="entry name" value="AtrR-like"/>
</dbReference>
<dbReference type="STRING" id="1051616.A0A3M9YGC4"/>
<dbReference type="Gene3D" id="4.10.240.10">
    <property type="entry name" value="Zn(2)-C6 fungal-type DNA-binding domain"/>
    <property type="match status" value="1"/>
</dbReference>
<sequence>MDVDPSTGPEDPNLRRACDQCRIRKADERQIRCDKGTPCSNCRTALRSCSSIGVTHKPREQRQRVLISHQYERKIDLIEERLSGIEDALRTIANSGLASEANHSRRTTTTTPSVPASAPLGDVQAFAHEEPDDDDDETEAFEGDLSLTAHTVFARDFLENAVQRTSLSDVTPNMQSALLTLRQMVSMQNESSSIRELKFPNQQPLPPGGLPELPMPPMAAVVSLLKHQKAAPPSIFAIACSFLDIDDLSELCRKVYFCTDTFSHPCFVIVVGSLYYLFMEQSFLAKGNASRAEFQLYQRMCQVNLETALASLPLMLPAKTESIEALLVATLYSIDVSKTSLAWHFVSTAATLCQTLGYHRASRVKPEPHASGKDVKTLLFWHTYMLDKSLALRTGRSSAIQDWDITLPRTVDSTMVEDPWGAIITTWIREAEMHHRVYEHLYSPTALARPRHERIEAARRLEADQKDIMAAASQAREQAMFGFKALNASALIDIHLRGDELTHQSTLTLIYRAIPAPEGSPSRFTQECIETARFAMQIHHECMAQLDEAQHMKAVYVHWAILLTPFAPFFVLFCHVIETSSAEDLKRLYEFADSLGGPSPISEPVQKLHRLCQALYNVALTYVEAKAQQPAANQAPINEEFDMYLSALGFPPNELLAPGTGVEAGAAAQTAVQSEQLANWFSGNQQMMGLLEEDLSQFGPTGWIE</sequence>
<feature type="transmembrane region" description="Helical" evidence="4">
    <location>
        <begin position="556"/>
        <end position="577"/>
    </location>
</feature>
<keyword evidence="4" id="KW-1133">Transmembrane helix</keyword>
<keyword evidence="4" id="KW-0812">Transmembrane</keyword>
<reference evidence="6 7" key="1">
    <citation type="submission" date="2018-10" db="EMBL/GenBank/DDBJ databases">
        <title>Genome sequence of Verticillium nonalfalfae VnAa140.</title>
        <authorList>
            <person name="Stajich J.E."/>
            <person name="Kasson M.T."/>
        </authorList>
    </citation>
    <scope>NUCLEOTIDE SEQUENCE [LARGE SCALE GENOMIC DNA]</scope>
    <source>
        <strain evidence="6 7">VnAa140</strain>
    </source>
</reference>
<dbReference type="GO" id="GO:0003677">
    <property type="term" value="F:DNA binding"/>
    <property type="evidence" value="ECO:0007669"/>
    <property type="project" value="InterPro"/>
</dbReference>
<dbReference type="InterPro" id="IPR007219">
    <property type="entry name" value="XnlR_reg_dom"/>
</dbReference>
<evidence type="ECO:0000256" key="3">
    <source>
        <dbReference type="SAM" id="MobiDB-lite"/>
    </source>
</evidence>
<dbReference type="CDD" id="cd12148">
    <property type="entry name" value="fungal_TF_MHR"/>
    <property type="match status" value="1"/>
</dbReference>
<keyword evidence="2" id="KW-0539">Nucleus</keyword>